<reference evidence="3 4" key="1">
    <citation type="submission" date="2019-07" db="EMBL/GenBank/DDBJ databases">
        <title>Complete Genome Sequence of Leptotrichia shahii Strain JCM 16776.</title>
        <authorList>
            <person name="Watanabe S."/>
            <person name="Cui L."/>
        </authorList>
    </citation>
    <scope>NUCLEOTIDE SEQUENCE [LARGE SCALE GENOMIC DNA]</scope>
    <source>
        <strain evidence="3 4">JCM16776</strain>
    </source>
</reference>
<evidence type="ECO:0000313" key="3">
    <source>
        <dbReference type="EMBL" id="BBM40624.1"/>
    </source>
</evidence>
<dbReference type="OrthoDB" id="81985at2"/>
<feature type="domain" description="PepSY" evidence="2">
    <location>
        <begin position="54"/>
        <end position="114"/>
    </location>
</feature>
<dbReference type="KEGG" id="lsz:JCM16776_0844"/>
<gene>
    <name evidence="3" type="ORF">JCM16776_0844</name>
</gene>
<evidence type="ECO:0000313" key="4">
    <source>
        <dbReference type="Proteomes" id="UP000322617"/>
    </source>
</evidence>
<dbReference type="Gene3D" id="3.10.450.40">
    <property type="match status" value="1"/>
</dbReference>
<name>A0A510JN00_9FUSO</name>
<feature type="transmembrane region" description="Helical" evidence="1">
    <location>
        <begin position="9"/>
        <end position="27"/>
    </location>
</feature>
<organism evidence="3 4">
    <name type="scientific">Leptotrichia shahii</name>
    <dbReference type="NCBI Taxonomy" id="157691"/>
    <lineage>
        <taxon>Bacteria</taxon>
        <taxon>Fusobacteriati</taxon>
        <taxon>Fusobacteriota</taxon>
        <taxon>Fusobacteriia</taxon>
        <taxon>Fusobacteriales</taxon>
        <taxon>Leptotrichiaceae</taxon>
        <taxon>Leptotrichia</taxon>
    </lineage>
</organism>
<evidence type="ECO:0000256" key="1">
    <source>
        <dbReference type="SAM" id="Phobius"/>
    </source>
</evidence>
<dbReference type="Proteomes" id="UP000322617">
    <property type="component" value="Chromosome"/>
</dbReference>
<protein>
    <submittedName>
        <fullName evidence="3">Propeptide PepSY amd peptidase M4</fullName>
    </submittedName>
</protein>
<dbReference type="AlphaFoldDB" id="A0A510JN00"/>
<accession>A0A510JN00</accession>
<dbReference type="Pfam" id="PF03413">
    <property type="entry name" value="PepSY"/>
    <property type="match status" value="1"/>
</dbReference>
<proteinExistence type="predicted"/>
<keyword evidence="1" id="KW-1133">Transmembrane helix</keyword>
<dbReference type="STRING" id="1122172.GCA_000373045_00559"/>
<sequence length="118" mass="13492">MINRIIKKGYINYIITLIIFLLSVSFLTKGSVIEQKNEIKLIPKINIKTSDTQITPNKAKEIALAHAGIEETVANFKKIKLDNKNGKSVYEIEFIANKSRYEFIIDAKTGSIMKFEKR</sequence>
<dbReference type="InterPro" id="IPR025711">
    <property type="entry name" value="PepSY"/>
</dbReference>
<keyword evidence="1" id="KW-0812">Transmembrane</keyword>
<dbReference type="RefSeq" id="WP_018450186.1">
    <property type="nucleotide sequence ID" value="NZ_AP019827.1"/>
</dbReference>
<dbReference type="EMBL" id="AP019827">
    <property type="protein sequence ID" value="BBM40624.1"/>
    <property type="molecule type" value="Genomic_DNA"/>
</dbReference>
<evidence type="ECO:0000259" key="2">
    <source>
        <dbReference type="Pfam" id="PF03413"/>
    </source>
</evidence>
<keyword evidence="1" id="KW-0472">Membrane</keyword>
<keyword evidence="4" id="KW-1185">Reference proteome</keyword>